<evidence type="ECO:0000256" key="4">
    <source>
        <dbReference type="ARBA" id="ARBA00022833"/>
    </source>
</evidence>
<sequence>MIQISPKDLQKICRQAERTYPEECCGIMLGKIGDEGKTVVEVWETLNAWEEEKWVEFPASGGVRGKERTFAIAPLEIIKAQKVARDRQLQIIGFYHSHPDHPAIPSEMDRAIAWAVYSYIIVSVSEGKALEVRSWCLDDAHQFQEEEILTNV</sequence>
<feature type="domain" description="MPN" evidence="6">
    <location>
        <begin position="2"/>
        <end position="144"/>
    </location>
</feature>
<dbReference type="InterPro" id="IPR037518">
    <property type="entry name" value="MPN"/>
</dbReference>
<name>A0ABV4WXE9_9CYAN</name>
<dbReference type="InterPro" id="IPR028090">
    <property type="entry name" value="JAB_dom_prok"/>
</dbReference>
<evidence type="ECO:0000313" key="8">
    <source>
        <dbReference type="Proteomes" id="UP001576780"/>
    </source>
</evidence>
<keyword evidence="2" id="KW-0479">Metal-binding</keyword>
<dbReference type="Gene3D" id="3.40.140.10">
    <property type="entry name" value="Cytidine Deaminase, domain 2"/>
    <property type="match status" value="1"/>
</dbReference>
<dbReference type="PROSITE" id="PS50249">
    <property type="entry name" value="MPN"/>
    <property type="match status" value="1"/>
</dbReference>
<evidence type="ECO:0000256" key="5">
    <source>
        <dbReference type="ARBA" id="ARBA00023049"/>
    </source>
</evidence>
<evidence type="ECO:0000256" key="1">
    <source>
        <dbReference type="ARBA" id="ARBA00022670"/>
    </source>
</evidence>
<dbReference type="InterPro" id="IPR000555">
    <property type="entry name" value="JAMM/MPN+_dom"/>
</dbReference>
<keyword evidence="8" id="KW-1185">Reference proteome</keyword>
<dbReference type="Proteomes" id="UP001576780">
    <property type="component" value="Unassembled WGS sequence"/>
</dbReference>
<dbReference type="PANTHER" id="PTHR34858:SF1">
    <property type="entry name" value="CYSO-CYSTEINE PEPTIDASE"/>
    <property type="match status" value="1"/>
</dbReference>
<evidence type="ECO:0000256" key="3">
    <source>
        <dbReference type="ARBA" id="ARBA00022801"/>
    </source>
</evidence>
<evidence type="ECO:0000313" key="7">
    <source>
        <dbReference type="EMBL" id="MFB2839799.1"/>
    </source>
</evidence>
<dbReference type="Pfam" id="PF14464">
    <property type="entry name" value="Prok-JAB"/>
    <property type="match status" value="1"/>
</dbReference>
<dbReference type="InterPro" id="IPR051929">
    <property type="entry name" value="VirAsm_ModProt"/>
</dbReference>
<keyword evidence="3" id="KW-0378">Hydrolase</keyword>
<dbReference type="EMBL" id="JBHFNT010000322">
    <property type="protein sequence ID" value="MFB2839799.1"/>
    <property type="molecule type" value="Genomic_DNA"/>
</dbReference>
<organism evidence="7 8">
    <name type="scientific">Floridaenema evergladense BLCC-F167</name>
    <dbReference type="NCBI Taxonomy" id="3153639"/>
    <lineage>
        <taxon>Bacteria</taxon>
        <taxon>Bacillati</taxon>
        <taxon>Cyanobacteriota</taxon>
        <taxon>Cyanophyceae</taxon>
        <taxon>Oscillatoriophycideae</taxon>
        <taxon>Aerosakkonematales</taxon>
        <taxon>Aerosakkonemataceae</taxon>
        <taxon>Floridanema</taxon>
        <taxon>Floridanema evergladense</taxon>
    </lineage>
</organism>
<dbReference type="SUPFAM" id="SSF102712">
    <property type="entry name" value="JAB1/MPN domain"/>
    <property type="match status" value="1"/>
</dbReference>
<dbReference type="SMART" id="SM00232">
    <property type="entry name" value="JAB_MPN"/>
    <property type="match status" value="1"/>
</dbReference>
<keyword evidence="4" id="KW-0862">Zinc</keyword>
<protein>
    <submittedName>
        <fullName evidence="7">M67 family metallopeptidase</fullName>
    </submittedName>
</protein>
<dbReference type="RefSeq" id="WP_413282061.1">
    <property type="nucleotide sequence ID" value="NZ_JBHFNT010000322.1"/>
</dbReference>
<proteinExistence type="predicted"/>
<accession>A0ABV4WXE9</accession>
<keyword evidence="1" id="KW-0645">Protease</keyword>
<dbReference type="PANTHER" id="PTHR34858">
    <property type="entry name" value="CYSO-CYSTEINE PEPTIDASE"/>
    <property type="match status" value="1"/>
</dbReference>
<evidence type="ECO:0000259" key="6">
    <source>
        <dbReference type="PROSITE" id="PS50249"/>
    </source>
</evidence>
<gene>
    <name evidence="7" type="ORF">ACE1CA_35365</name>
</gene>
<dbReference type="CDD" id="cd08070">
    <property type="entry name" value="MPN_like"/>
    <property type="match status" value="1"/>
</dbReference>
<reference evidence="7 8" key="1">
    <citation type="submission" date="2024-09" db="EMBL/GenBank/DDBJ databases">
        <title>Floridaenema gen nov. (Aerosakkonemataceae, Aerosakkonematales ord. nov., Cyanobacteria) from benthic tropical and subtropical fresh waters, with the description of four new species.</title>
        <authorList>
            <person name="Moretto J.A."/>
            <person name="Berthold D.E."/>
            <person name="Lefler F.W."/>
            <person name="Huang I.-S."/>
            <person name="Laughinghouse H. IV."/>
        </authorList>
    </citation>
    <scope>NUCLEOTIDE SEQUENCE [LARGE SCALE GENOMIC DNA]</scope>
    <source>
        <strain evidence="7 8">BLCC-F167</strain>
    </source>
</reference>
<comment type="caution">
    <text evidence="7">The sequence shown here is derived from an EMBL/GenBank/DDBJ whole genome shotgun (WGS) entry which is preliminary data.</text>
</comment>
<keyword evidence="5" id="KW-0482">Metalloprotease</keyword>
<evidence type="ECO:0000256" key="2">
    <source>
        <dbReference type="ARBA" id="ARBA00022723"/>
    </source>
</evidence>